<comment type="caution">
    <text evidence="1">The sequence shown here is derived from an EMBL/GenBank/DDBJ whole genome shotgun (WGS) entry which is preliminary data.</text>
</comment>
<sequence length="351" mass="39504">MDLNELILFDNLCATYTPGQTVTGRVVIGIDSPKKIRGIKLVFKGEADTYFSQWKKCINVNGRLISKTQKLTGHEKYFEASSYLIESALGKELVLKPGIHEYKFSFRLPHNLPSSVELAYGHIRYTTTAIIERPWKSDQEFKTFFTVVSDFGLNLHQNGLVSVQTEAKWDLSRFCCISRPLSINISVPTRVYVPGQTISIKVNVENESGKWVDAVKLILQKVITYSATTPRKDRKIMKEKIVGVSAGPIGDKQIISYEQKLVVPPLLASNLQNGGIIHFEYELTVEACIQGGTTHTFEEGTPIYISTVPFSDDQKPQPPTSKVQEFMQQPSAPEEHLLNSQQNIQPICRLR</sequence>
<accession>A0ACC2NUY9</accession>
<dbReference type="Proteomes" id="UP001239111">
    <property type="component" value="Chromosome 3"/>
</dbReference>
<protein>
    <submittedName>
        <fullName evidence="1">Uncharacterized protein</fullName>
    </submittedName>
</protein>
<dbReference type="EMBL" id="CM056743">
    <property type="protein sequence ID" value="KAJ8674426.1"/>
    <property type="molecule type" value="Genomic_DNA"/>
</dbReference>
<evidence type="ECO:0000313" key="2">
    <source>
        <dbReference type="Proteomes" id="UP001239111"/>
    </source>
</evidence>
<keyword evidence="2" id="KW-1185">Reference proteome</keyword>
<reference evidence="1" key="1">
    <citation type="submission" date="2023-04" db="EMBL/GenBank/DDBJ databases">
        <title>A chromosome-level genome assembly of the parasitoid wasp Eretmocerus hayati.</title>
        <authorList>
            <person name="Zhong Y."/>
            <person name="Liu S."/>
            <person name="Liu Y."/>
        </authorList>
    </citation>
    <scope>NUCLEOTIDE SEQUENCE</scope>
    <source>
        <strain evidence="1">ZJU_SS_LIU_2023</strain>
    </source>
</reference>
<name>A0ACC2NUY9_9HYME</name>
<gene>
    <name evidence="1" type="ORF">QAD02_005688</name>
</gene>
<proteinExistence type="predicted"/>
<evidence type="ECO:0000313" key="1">
    <source>
        <dbReference type="EMBL" id="KAJ8674426.1"/>
    </source>
</evidence>
<organism evidence="1 2">
    <name type="scientific">Eretmocerus hayati</name>
    <dbReference type="NCBI Taxonomy" id="131215"/>
    <lineage>
        <taxon>Eukaryota</taxon>
        <taxon>Metazoa</taxon>
        <taxon>Ecdysozoa</taxon>
        <taxon>Arthropoda</taxon>
        <taxon>Hexapoda</taxon>
        <taxon>Insecta</taxon>
        <taxon>Pterygota</taxon>
        <taxon>Neoptera</taxon>
        <taxon>Endopterygota</taxon>
        <taxon>Hymenoptera</taxon>
        <taxon>Apocrita</taxon>
        <taxon>Proctotrupomorpha</taxon>
        <taxon>Chalcidoidea</taxon>
        <taxon>Aphelinidae</taxon>
        <taxon>Aphelininae</taxon>
        <taxon>Eretmocerus</taxon>
    </lineage>
</organism>